<feature type="transmembrane region" description="Helical" evidence="6">
    <location>
        <begin position="316"/>
        <end position="333"/>
    </location>
</feature>
<dbReference type="PANTHER" id="PTHR39087:SF2">
    <property type="entry name" value="UPF0104 MEMBRANE PROTEIN MJ1595"/>
    <property type="match status" value="1"/>
</dbReference>
<evidence type="ECO:0000256" key="5">
    <source>
        <dbReference type="ARBA" id="ARBA00023136"/>
    </source>
</evidence>
<sequence>MTVLPTTKTLYDETAAPPTTTTAGKNPVASRHVRRAISLLPLLFLAIWAALDWHTVSDGATRLTDADPWWLLAGAGFTFLGCVAASFIRQGALLDRLPPGPLLASQFAAGAANHVLPASLGAHAVTLRFLQRQGVPLPRATASLALYSLARAVAKTPVVLAFVIAAPNAVRPEALLPNGQALMAAVTGILLVPAAAALFLAAFRPLRRPTVEFVRTALRGVKGIHARPSRVAALWGGAMTAPLIQAAIVASVGTALNLPLSWLQLAFAYLAASTAAGAVPAPGGIGPLDAALILTLAGYGTPLSLATATVLGYRVLTVWVPLLPGMLVMSAMVQRELL</sequence>
<dbReference type="InterPro" id="IPR022791">
    <property type="entry name" value="L-PG_synthase/AglD"/>
</dbReference>
<keyword evidence="3 6" id="KW-0812">Transmembrane</keyword>
<dbReference type="Pfam" id="PF03706">
    <property type="entry name" value="LPG_synthase_TM"/>
    <property type="match status" value="1"/>
</dbReference>
<dbReference type="RefSeq" id="WP_050372098.1">
    <property type="nucleotide sequence ID" value="NZ_KQ257822.1"/>
</dbReference>
<evidence type="ECO:0000256" key="6">
    <source>
        <dbReference type="SAM" id="Phobius"/>
    </source>
</evidence>
<feature type="transmembrane region" description="Helical" evidence="6">
    <location>
        <begin position="36"/>
        <end position="56"/>
    </location>
</feature>
<feature type="transmembrane region" description="Helical" evidence="6">
    <location>
        <begin position="68"/>
        <end position="88"/>
    </location>
</feature>
<organism evidence="7 8">
    <name type="scientific">Streptomyces acidiscabies</name>
    <dbReference type="NCBI Taxonomy" id="42234"/>
    <lineage>
        <taxon>Bacteria</taxon>
        <taxon>Bacillati</taxon>
        <taxon>Actinomycetota</taxon>
        <taxon>Actinomycetes</taxon>
        <taxon>Kitasatosporales</taxon>
        <taxon>Streptomycetaceae</taxon>
        <taxon>Streptomyces</taxon>
    </lineage>
</organism>
<evidence type="ECO:0000313" key="8">
    <source>
        <dbReference type="Proteomes" id="UP000037151"/>
    </source>
</evidence>
<feature type="transmembrane region" description="Helical" evidence="6">
    <location>
        <begin position="182"/>
        <end position="203"/>
    </location>
</feature>
<proteinExistence type="predicted"/>
<name>A0A0L0K4J4_9ACTN</name>
<dbReference type="PANTHER" id="PTHR39087">
    <property type="entry name" value="UPF0104 MEMBRANE PROTEIN MJ1595"/>
    <property type="match status" value="1"/>
</dbReference>
<comment type="caution">
    <text evidence="7">The sequence shown here is derived from an EMBL/GenBank/DDBJ whole genome shotgun (WGS) entry which is preliminary data.</text>
</comment>
<reference evidence="8" key="1">
    <citation type="submission" date="2014-07" db="EMBL/GenBank/DDBJ databases">
        <title>Genome sequencing of plant-pathogenic Streptomyces species.</title>
        <authorList>
            <person name="Harrison J."/>
            <person name="Sapp M."/>
            <person name="Thwaites R."/>
            <person name="Studholme D.J."/>
        </authorList>
    </citation>
    <scope>NUCLEOTIDE SEQUENCE [LARGE SCALE GENOMIC DNA]</scope>
    <source>
        <strain evidence="8">NCPPB 4445</strain>
    </source>
</reference>
<dbReference type="Proteomes" id="UP000037151">
    <property type="component" value="Unassembled WGS sequence"/>
</dbReference>
<dbReference type="AlphaFoldDB" id="A0A0L0K4J4"/>
<keyword evidence="5 6" id="KW-0472">Membrane</keyword>
<feature type="transmembrane region" description="Helical" evidence="6">
    <location>
        <begin position="232"/>
        <end position="256"/>
    </location>
</feature>
<comment type="subcellular location">
    <subcellularLocation>
        <location evidence="1">Cell membrane</location>
        <topology evidence="1">Multi-pass membrane protein</topology>
    </subcellularLocation>
</comment>
<keyword evidence="2" id="KW-1003">Cell membrane</keyword>
<evidence type="ECO:0000256" key="3">
    <source>
        <dbReference type="ARBA" id="ARBA00022692"/>
    </source>
</evidence>
<dbReference type="GO" id="GO:0005886">
    <property type="term" value="C:plasma membrane"/>
    <property type="evidence" value="ECO:0007669"/>
    <property type="project" value="UniProtKB-SubCell"/>
</dbReference>
<evidence type="ECO:0000313" key="7">
    <source>
        <dbReference type="EMBL" id="KND32733.1"/>
    </source>
</evidence>
<keyword evidence="4 6" id="KW-1133">Transmembrane helix</keyword>
<dbReference type="EMBL" id="JPPY01000132">
    <property type="protein sequence ID" value="KND32733.1"/>
    <property type="molecule type" value="Genomic_DNA"/>
</dbReference>
<dbReference type="OrthoDB" id="3480455at2"/>
<dbReference type="PATRIC" id="fig|42234.21.peg.4443"/>
<gene>
    <name evidence="7" type="ORF">IQ63_21495</name>
</gene>
<evidence type="ECO:0000256" key="2">
    <source>
        <dbReference type="ARBA" id="ARBA00022475"/>
    </source>
</evidence>
<evidence type="ECO:0000256" key="1">
    <source>
        <dbReference type="ARBA" id="ARBA00004651"/>
    </source>
</evidence>
<evidence type="ECO:0000256" key="4">
    <source>
        <dbReference type="ARBA" id="ARBA00022989"/>
    </source>
</evidence>
<protein>
    <submittedName>
        <fullName evidence="7">Membrane protein</fullName>
    </submittedName>
</protein>
<accession>A0A0L0K4J4</accession>
<feature type="transmembrane region" description="Helical" evidence="6">
    <location>
        <begin position="152"/>
        <end position="170"/>
    </location>
</feature>